<comment type="similarity">
    <text evidence="2">Belongs to the HAD-like hydrolase superfamily. Cof family.</text>
</comment>
<protein>
    <submittedName>
        <fullName evidence="3">5-amino-6-(5-phospho-D-ribitylamino)uracil phosphatase YitU</fullName>
    </submittedName>
</protein>
<dbReference type="InterPro" id="IPR036412">
    <property type="entry name" value="HAD-like_sf"/>
</dbReference>
<dbReference type="PROSITE" id="PS01229">
    <property type="entry name" value="COF_2"/>
    <property type="match status" value="1"/>
</dbReference>
<dbReference type="Gene3D" id="3.40.50.1000">
    <property type="entry name" value="HAD superfamily/HAD-like"/>
    <property type="match status" value="1"/>
</dbReference>
<organism evidence="3 4">
    <name type="scientific">Ureaplasma ceti</name>
    <dbReference type="NCBI Taxonomy" id="3119530"/>
    <lineage>
        <taxon>Bacteria</taxon>
        <taxon>Bacillati</taxon>
        <taxon>Mycoplasmatota</taxon>
        <taxon>Mycoplasmoidales</taxon>
        <taxon>Mycoplasmoidaceae</taxon>
        <taxon>Ureaplasma</taxon>
    </lineage>
</organism>
<comment type="cofactor">
    <cofactor evidence="1">
        <name>Mg(2+)</name>
        <dbReference type="ChEBI" id="CHEBI:18420"/>
    </cofactor>
</comment>
<evidence type="ECO:0000313" key="4">
    <source>
        <dbReference type="Proteomes" id="UP001449582"/>
    </source>
</evidence>
<dbReference type="Gene3D" id="3.30.1240.10">
    <property type="match status" value="1"/>
</dbReference>
<dbReference type="NCBIfam" id="TIGR01484">
    <property type="entry name" value="HAD-SF-IIB"/>
    <property type="match status" value="1"/>
</dbReference>
<dbReference type="NCBIfam" id="TIGR00099">
    <property type="entry name" value="Cof-subfamily"/>
    <property type="match status" value="1"/>
</dbReference>
<gene>
    <name evidence="3" type="primary">yitU</name>
    <name evidence="3" type="ORF">UREOM_5060</name>
</gene>
<proteinExistence type="inferred from homology"/>
<evidence type="ECO:0000256" key="1">
    <source>
        <dbReference type="ARBA" id="ARBA00001946"/>
    </source>
</evidence>
<reference evidence="3" key="1">
    <citation type="submission" date="2024-02" db="EMBL/GenBank/DDBJ databases">
        <title>Draft genome sequence of new strains in genus Ureaplasma.</title>
        <authorList>
            <person name="Nakajima Y."/>
            <person name="Segawa T."/>
        </authorList>
    </citation>
    <scope>NUCLEOTIDE SEQUENCE [LARGE SCALE GENOMIC DNA]</scope>
    <source>
        <strain evidence="3">OM1</strain>
    </source>
</reference>
<dbReference type="PANTHER" id="PTHR10000">
    <property type="entry name" value="PHOSPHOSERINE PHOSPHATASE"/>
    <property type="match status" value="1"/>
</dbReference>
<name>A0ABP9U6X7_9BACT</name>
<dbReference type="SFLD" id="SFLDG01140">
    <property type="entry name" value="C2.B:_Phosphomannomutase_and_P"/>
    <property type="match status" value="1"/>
</dbReference>
<accession>A0ABP9U6X7</accession>
<dbReference type="CDD" id="cd07516">
    <property type="entry name" value="HAD_Pase"/>
    <property type="match status" value="1"/>
</dbReference>
<dbReference type="RefSeq" id="WP_353289955.1">
    <property type="nucleotide sequence ID" value="NZ_BAABQM010000003.1"/>
</dbReference>
<evidence type="ECO:0000256" key="2">
    <source>
        <dbReference type="ARBA" id="ARBA00034778"/>
    </source>
</evidence>
<dbReference type="InterPro" id="IPR023214">
    <property type="entry name" value="HAD_sf"/>
</dbReference>
<dbReference type="Proteomes" id="UP001449582">
    <property type="component" value="Unassembled WGS sequence"/>
</dbReference>
<keyword evidence="4" id="KW-1185">Reference proteome</keyword>
<evidence type="ECO:0000313" key="3">
    <source>
        <dbReference type="EMBL" id="GAA5414795.1"/>
    </source>
</evidence>
<dbReference type="Pfam" id="PF08282">
    <property type="entry name" value="Hydrolase_3"/>
    <property type="match status" value="1"/>
</dbReference>
<dbReference type="PANTHER" id="PTHR10000:SF8">
    <property type="entry name" value="HAD SUPERFAMILY HYDROLASE-LIKE, TYPE 3"/>
    <property type="match status" value="1"/>
</dbReference>
<dbReference type="SUPFAM" id="SSF56784">
    <property type="entry name" value="HAD-like"/>
    <property type="match status" value="1"/>
</dbReference>
<dbReference type="InterPro" id="IPR006379">
    <property type="entry name" value="HAD-SF_hydro_IIB"/>
</dbReference>
<dbReference type="InterPro" id="IPR000150">
    <property type="entry name" value="Cof"/>
</dbReference>
<dbReference type="SFLD" id="SFLDS00003">
    <property type="entry name" value="Haloacid_Dehalogenase"/>
    <property type="match status" value="1"/>
</dbReference>
<dbReference type="PROSITE" id="PS01228">
    <property type="entry name" value="COF_1"/>
    <property type="match status" value="1"/>
</dbReference>
<comment type="caution">
    <text evidence="3">The sequence shown here is derived from an EMBL/GenBank/DDBJ whole genome shotgun (WGS) entry which is preliminary data.</text>
</comment>
<dbReference type="EMBL" id="BAABQM010000003">
    <property type="protein sequence ID" value="GAA5414795.1"/>
    <property type="molecule type" value="Genomic_DNA"/>
</dbReference>
<sequence length="298" mass="34173">MPNINNDKQYLIMSDLDGTLLNSKSQISDESVRCIKEVIKEGHIFCIATGRPTKGALPIYEKLGLDTVMVNYNGSCIVNPSDPKFSAINLTFHKDIAKKILTTPKILEVISNAFLETQDQEIIFKKYEDNEISEEVRKDIYEFYHIDPLDRNNPCLNSDVNKLDSDVNALLLYVDTNDINKFDKLMYWVKNVSPYLQLRMIMLPSQGFMVEVNTNFADKSMGLNFLSSYYGIPKDRIIAFGDSDNDMRMLVEAKFGFAMKNGKETAKMSARHITKHTNNDDGVAWELEFFMKHKNFLN</sequence>